<keyword evidence="1" id="KW-1133">Transmembrane helix</keyword>
<proteinExistence type="predicted"/>
<keyword evidence="3" id="KW-1185">Reference proteome</keyword>
<protein>
    <submittedName>
        <fullName evidence="2">Uncharacterized protein</fullName>
    </submittedName>
</protein>
<evidence type="ECO:0000313" key="2">
    <source>
        <dbReference type="EMBL" id="KAB8275892.1"/>
    </source>
</evidence>
<organism evidence="2 3">
    <name type="scientific">Aspergillus minisclerotigenes</name>
    <dbReference type="NCBI Taxonomy" id="656917"/>
    <lineage>
        <taxon>Eukaryota</taxon>
        <taxon>Fungi</taxon>
        <taxon>Dikarya</taxon>
        <taxon>Ascomycota</taxon>
        <taxon>Pezizomycotina</taxon>
        <taxon>Eurotiomycetes</taxon>
        <taxon>Eurotiomycetidae</taxon>
        <taxon>Eurotiales</taxon>
        <taxon>Aspergillaceae</taxon>
        <taxon>Aspergillus</taxon>
        <taxon>Aspergillus subgen. Circumdati</taxon>
    </lineage>
</organism>
<evidence type="ECO:0000256" key="1">
    <source>
        <dbReference type="SAM" id="Phobius"/>
    </source>
</evidence>
<accession>A0A5N6JAI8</accession>
<feature type="transmembrane region" description="Helical" evidence="1">
    <location>
        <begin position="31"/>
        <end position="48"/>
    </location>
</feature>
<evidence type="ECO:0000313" key="3">
    <source>
        <dbReference type="Proteomes" id="UP000326289"/>
    </source>
</evidence>
<keyword evidence="1" id="KW-0472">Membrane</keyword>
<reference evidence="2 3" key="1">
    <citation type="submission" date="2019-04" db="EMBL/GenBank/DDBJ databases">
        <title>Fungal friends and foes A comparative genomics study of 23 Aspergillus species from section Flavi.</title>
        <authorList>
            <consortium name="DOE Joint Genome Institute"/>
            <person name="Kjaerbolling I."/>
            <person name="Vesth T.C."/>
            <person name="Frisvad J.C."/>
            <person name="Nybo J.L."/>
            <person name="Theobald S."/>
            <person name="Kildgaard S."/>
            <person name="Petersen T.I."/>
            <person name="Kuo A."/>
            <person name="Sato A."/>
            <person name="Lyhne E.K."/>
            <person name="Kogle M.E."/>
            <person name="Wiebenga A."/>
            <person name="Kun R.S."/>
            <person name="Lubbers R.J."/>
            <person name="Makela M.R."/>
            <person name="Barry K."/>
            <person name="Chovatia M."/>
            <person name="Clum A."/>
            <person name="Daum C."/>
            <person name="Haridas S."/>
            <person name="He G."/>
            <person name="LaButti K."/>
            <person name="Lipzen A."/>
            <person name="Mondo S."/>
            <person name="Pangilinan J."/>
            <person name="Riley R."/>
            <person name="Salamov A."/>
            <person name="Simmons B.A."/>
            <person name="Magnuson J.K."/>
            <person name="Henrissat B."/>
            <person name="Mortensen U.H."/>
            <person name="Larsen T.O."/>
            <person name="De vries R.P."/>
            <person name="Grigoriev I.V."/>
            <person name="Machida M."/>
            <person name="Baker S.E."/>
            <person name="Andersen M.R."/>
        </authorList>
    </citation>
    <scope>NUCLEOTIDE SEQUENCE [LARGE SCALE GENOMIC DNA]</scope>
    <source>
        <strain evidence="2 3">CBS 117635</strain>
    </source>
</reference>
<gene>
    <name evidence="2" type="ORF">BDV30DRAFT_206969</name>
</gene>
<dbReference type="Proteomes" id="UP000326289">
    <property type="component" value="Unassembled WGS sequence"/>
</dbReference>
<dbReference type="EMBL" id="ML732779">
    <property type="protein sequence ID" value="KAB8275892.1"/>
    <property type="molecule type" value="Genomic_DNA"/>
</dbReference>
<dbReference type="AlphaFoldDB" id="A0A5N6JAI8"/>
<sequence length="85" mass="9463">MYKFRMAVANLIGRIRMCAGLGARARRPRSGAWILIAYLGVIIVEGGYDRLSSYNCRITSKRRRTGYFGVSGGAVTFRNRGGNEE</sequence>
<name>A0A5N6JAI8_9EURO</name>
<keyword evidence="1" id="KW-0812">Transmembrane</keyword>